<reference evidence="8 9" key="1">
    <citation type="submission" date="2018-07" db="EMBL/GenBank/DDBJ databases">
        <title>Genome sequencing of Runella.</title>
        <authorList>
            <person name="Baek M.-G."/>
            <person name="Yi H."/>
        </authorList>
    </citation>
    <scope>NUCLEOTIDE SEQUENCE [LARGE SCALE GENOMIC DNA]</scope>
    <source>
        <strain evidence="8 9">HYN0085</strain>
    </source>
</reference>
<evidence type="ECO:0000313" key="8">
    <source>
        <dbReference type="EMBL" id="AXE16327.1"/>
    </source>
</evidence>
<proteinExistence type="predicted"/>
<organism evidence="8 9">
    <name type="scientific">Runella rosea</name>
    <dbReference type="NCBI Taxonomy" id="2259595"/>
    <lineage>
        <taxon>Bacteria</taxon>
        <taxon>Pseudomonadati</taxon>
        <taxon>Bacteroidota</taxon>
        <taxon>Cytophagia</taxon>
        <taxon>Cytophagales</taxon>
        <taxon>Spirosomataceae</taxon>
        <taxon>Runella</taxon>
    </lineage>
</organism>
<evidence type="ECO:0000256" key="1">
    <source>
        <dbReference type="ARBA" id="ARBA00022448"/>
    </source>
</evidence>
<evidence type="ECO:0000256" key="2">
    <source>
        <dbReference type="ARBA" id="ARBA00022617"/>
    </source>
</evidence>
<dbReference type="PROSITE" id="PS51007">
    <property type="entry name" value="CYTC"/>
    <property type="match status" value="1"/>
</dbReference>
<dbReference type="AlphaFoldDB" id="A0A344TCF6"/>
<dbReference type="OrthoDB" id="9808161at2"/>
<dbReference type="InterPro" id="IPR009056">
    <property type="entry name" value="Cyt_c-like_dom"/>
</dbReference>
<dbReference type="PANTHER" id="PTHR37823:SF1">
    <property type="entry name" value="CYTOCHROME C-553-LIKE"/>
    <property type="match status" value="1"/>
</dbReference>
<evidence type="ECO:0000256" key="4">
    <source>
        <dbReference type="ARBA" id="ARBA00022982"/>
    </source>
</evidence>
<keyword evidence="9" id="KW-1185">Reference proteome</keyword>
<keyword evidence="1" id="KW-0813">Transport</keyword>
<keyword evidence="5 6" id="KW-0408">Iron</keyword>
<dbReference type="RefSeq" id="WP_114065114.1">
    <property type="nucleotide sequence ID" value="NZ_CP030850.1"/>
</dbReference>
<dbReference type="PANTHER" id="PTHR37823">
    <property type="entry name" value="CYTOCHROME C-553-LIKE"/>
    <property type="match status" value="1"/>
</dbReference>
<dbReference type="Proteomes" id="UP000251993">
    <property type="component" value="Chromosome"/>
</dbReference>
<evidence type="ECO:0000256" key="6">
    <source>
        <dbReference type="PROSITE-ProRule" id="PRU00433"/>
    </source>
</evidence>
<evidence type="ECO:0000313" key="9">
    <source>
        <dbReference type="Proteomes" id="UP000251993"/>
    </source>
</evidence>
<gene>
    <name evidence="8" type="ORF">DR864_00600</name>
</gene>
<dbReference type="EMBL" id="CP030850">
    <property type="protein sequence ID" value="AXE16327.1"/>
    <property type="molecule type" value="Genomic_DNA"/>
</dbReference>
<evidence type="ECO:0000256" key="5">
    <source>
        <dbReference type="ARBA" id="ARBA00023004"/>
    </source>
</evidence>
<name>A0A344TCF6_9BACT</name>
<feature type="domain" description="Cytochrome c" evidence="7">
    <location>
        <begin position="198"/>
        <end position="281"/>
    </location>
</feature>
<keyword evidence="3 6" id="KW-0479">Metal-binding</keyword>
<dbReference type="InterPro" id="IPR036909">
    <property type="entry name" value="Cyt_c-like_dom_sf"/>
</dbReference>
<dbReference type="SUPFAM" id="SSF46626">
    <property type="entry name" value="Cytochrome c"/>
    <property type="match status" value="1"/>
</dbReference>
<sequence length="287" mass="32199">MKTVLAALGLGIVFVSCTNSQTSDNQSENLDSTAVDSVAILAPKKDSLSVYLPDIKASLPEAQTVVVKEDPVFFKSKSYKAIPLQVVLDKFIPAYKRLDLRQTQIVFECEDGYNPSMSLEKVLQKKSYLAISDVEAPAGQDWINPKKGTHEMKIAPFYVVYTDVPAKDVTYKWPYNLVKISLSAASKELAVLFPKDDDTQVKGFELFKVNCLTCHSLNKVGGKMGPELNFPKSITEYWQVDQIKQFVKAPTSFRNECKMPAVTHLSDKELDEIVNYLKYMAKHKVKV</sequence>
<dbReference type="Gene3D" id="1.10.760.10">
    <property type="entry name" value="Cytochrome c-like domain"/>
    <property type="match status" value="1"/>
</dbReference>
<keyword evidence="4" id="KW-0249">Electron transport</keyword>
<dbReference type="PROSITE" id="PS51257">
    <property type="entry name" value="PROKAR_LIPOPROTEIN"/>
    <property type="match status" value="1"/>
</dbReference>
<evidence type="ECO:0000256" key="3">
    <source>
        <dbReference type="ARBA" id="ARBA00022723"/>
    </source>
</evidence>
<accession>A0A344TCF6</accession>
<dbReference type="GO" id="GO:0009055">
    <property type="term" value="F:electron transfer activity"/>
    <property type="evidence" value="ECO:0007669"/>
    <property type="project" value="InterPro"/>
</dbReference>
<dbReference type="KEGG" id="run:DR864_00600"/>
<dbReference type="InterPro" id="IPR051811">
    <property type="entry name" value="Cytochrome_c550/c551-like"/>
</dbReference>
<dbReference type="GO" id="GO:0020037">
    <property type="term" value="F:heme binding"/>
    <property type="evidence" value="ECO:0007669"/>
    <property type="project" value="InterPro"/>
</dbReference>
<dbReference type="Pfam" id="PF13442">
    <property type="entry name" value="Cytochrome_CBB3"/>
    <property type="match status" value="1"/>
</dbReference>
<keyword evidence="2 6" id="KW-0349">Heme</keyword>
<dbReference type="GO" id="GO:0046872">
    <property type="term" value="F:metal ion binding"/>
    <property type="evidence" value="ECO:0007669"/>
    <property type="project" value="UniProtKB-KW"/>
</dbReference>
<protein>
    <submittedName>
        <fullName evidence="8">Cytochrome c</fullName>
    </submittedName>
</protein>
<evidence type="ECO:0000259" key="7">
    <source>
        <dbReference type="PROSITE" id="PS51007"/>
    </source>
</evidence>